<evidence type="ECO:0000256" key="3">
    <source>
        <dbReference type="ARBA" id="ARBA00013855"/>
    </source>
</evidence>
<dbReference type="PANTHER" id="PTHR34138">
    <property type="entry name" value="CELL SHAPE-DETERMINING PROTEIN MREC"/>
    <property type="match status" value="1"/>
</dbReference>
<evidence type="ECO:0000256" key="7">
    <source>
        <dbReference type="ARBA" id="ARBA00080576"/>
    </source>
</evidence>
<dbReference type="GO" id="GO:0008360">
    <property type="term" value="P:regulation of cell shape"/>
    <property type="evidence" value="ECO:0007669"/>
    <property type="project" value="UniProtKB-KW"/>
</dbReference>
<reference evidence="12 13" key="1">
    <citation type="submission" date="2017-10" db="EMBL/GenBank/DDBJ databases">
        <title>Genome sequence of Caulobacter mirabilis FWC38.</title>
        <authorList>
            <person name="Fiebig A."/>
            <person name="Crosson S."/>
        </authorList>
    </citation>
    <scope>NUCLEOTIDE SEQUENCE [LARGE SCALE GENOMIC DNA]</scope>
    <source>
        <strain evidence="12 13">FWC 38</strain>
    </source>
</reference>
<dbReference type="InterPro" id="IPR042177">
    <property type="entry name" value="Cell/Rod_1"/>
</dbReference>
<gene>
    <name evidence="12" type="ORF">CSW64_15765</name>
</gene>
<dbReference type="InterPro" id="IPR007221">
    <property type="entry name" value="MreC"/>
</dbReference>
<dbReference type="NCBIfam" id="TIGR00219">
    <property type="entry name" value="mreC"/>
    <property type="match status" value="1"/>
</dbReference>
<evidence type="ECO:0000256" key="2">
    <source>
        <dbReference type="ARBA" id="ARBA00009369"/>
    </source>
</evidence>
<dbReference type="Proteomes" id="UP000228945">
    <property type="component" value="Chromosome"/>
</dbReference>
<dbReference type="GO" id="GO:0030313">
    <property type="term" value="C:cell envelope"/>
    <property type="evidence" value="ECO:0007669"/>
    <property type="project" value="UniProtKB-SubCell"/>
</dbReference>
<evidence type="ECO:0000313" key="13">
    <source>
        <dbReference type="Proteomes" id="UP000228945"/>
    </source>
</evidence>
<dbReference type="OrthoDB" id="8478127at2"/>
<feature type="region of interest" description="Disordered" evidence="9">
    <location>
        <begin position="311"/>
        <end position="374"/>
    </location>
</feature>
<feature type="domain" description="Rod shape-determining protein MreC beta-barrel core" evidence="11">
    <location>
        <begin position="135"/>
        <end position="274"/>
    </location>
</feature>
<dbReference type="Gene3D" id="2.40.10.340">
    <property type="entry name" value="Rod shape-determining protein MreC, domain 1"/>
    <property type="match status" value="1"/>
</dbReference>
<dbReference type="InterPro" id="IPR042175">
    <property type="entry name" value="Cell/Rod_MreC_2"/>
</dbReference>
<comment type="similarity">
    <text evidence="2">Belongs to the MreC family.</text>
</comment>
<keyword evidence="4" id="KW-0133">Cell shape</keyword>
<dbReference type="RefSeq" id="WP_099622994.1">
    <property type="nucleotide sequence ID" value="NZ_CP024201.1"/>
</dbReference>
<name>A0A2D2B0G4_9CAUL</name>
<feature type="coiled-coil region" evidence="8">
    <location>
        <begin position="89"/>
        <end position="119"/>
    </location>
</feature>
<keyword evidence="13" id="KW-1185">Reference proteome</keyword>
<dbReference type="NCBIfam" id="NF010533">
    <property type="entry name" value="PRK13922.9-5"/>
    <property type="match status" value="1"/>
</dbReference>
<sequence length="374" mass="39455">MPFRQDPFGELKVPLTWTAAVALVVAVVIGVAMLLSDRRETFQSEAYGVARQAVDTVAEPVSGVVAKPGEWTGDIVGFVRGYFFAASENRRLKQQVIALQTQADEAVRLQDENERLRAVLGVRTDPPIPMITARVVTDSRGPFANYRLANAGTKDGVMIGFPVLAERGLVGRVVGVSGGASKVLLLTDAASKTPVMVDRTNARAILTGDGGPNPKLEYLRSREPLKEGDRVLTSGDGGVIPRGLPVGRAVKGLDGRWRVVLDADSSVIDWVRILQFRDYAQLVDRKALEQTQLPPVITENPDDRIVRAPAAAGAQATAAPTAATPPRTAAPAAQRPATTTAPAPKAAAPRPAAQTPRPASTQPAPTPAPTGGGI</sequence>
<evidence type="ECO:0000259" key="11">
    <source>
        <dbReference type="Pfam" id="PF04085"/>
    </source>
</evidence>
<keyword evidence="10" id="KW-0812">Transmembrane</keyword>
<dbReference type="Pfam" id="PF04085">
    <property type="entry name" value="MreC"/>
    <property type="match status" value="1"/>
</dbReference>
<keyword evidence="10" id="KW-0472">Membrane</keyword>
<comment type="subcellular location">
    <subcellularLocation>
        <location evidence="1">Cell envelope</location>
    </subcellularLocation>
</comment>
<evidence type="ECO:0000256" key="1">
    <source>
        <dbReference type="ARBA" id="ARBA00004196"/>
    </source>
</evidence>
<evidence type="ECO:0000256" key="4">
    <source>
        <dbReference type="ARBA" id="ARBA00022960"/>
    </source>
</evidence>
<dbReference type="EMBL" id="CP024201">
    <property type="protein sequence ID" value="ATQ43745.1"/>
    <property type="molecule type" value="Genomic_DNA"/>
</dbReference>
<evidence type="ECO:0000256" key="5">
    <source>
        <dbReference type="ARBA" id="ARBA00023054"/>
    </source>
</evidence>
<keyword evidence="5 8" id="KW-0175">Coiled coil</keyword>
<evidence type="ECO:0000256" key="8">
    <source>
        <dbReference type="SAM" id="Coils"/>
    </source>
</evidence>
<dbReference type="KEGG" id="cmb:CSW64_15765"/>
<dbReference type="Gene3D" id="2.40.10.350">
    <property type="entry name" value="Rod shape-determining protein MreC, domain 2"/>
    <property type="match status" value="1"/>
</dbReference>
<feature type="compositionally biased region" description="Low complexity" evidence="9">
    <location>
        <begin position="311"/>
        <end position="363"/>
    </location>
</feature>
<evidence type="ECO:0000256" key="9">
    <source>
        <dbReference type="SAM" id="MobiDB-lite"/>
    </source>
</evidence>
<organism evidence="12 13">
    <name type="scientific">Caulobacter mirabilis</name>
    <dbReference type="NCBI Taxonomy" id="69666"/>
    <lineage>
        <taxon>Bacteria</taxon>
        <taxon>Pseudomonadati</taxon>
        <taxon>Pseudomonadota</taxon>
        <taxon>Alphaproteobacteria</taxon>
        <taxon>Caulobacterales</taxon>
        <taxon>Caulobacteraceae</taxon>
        <taxon>Caulobacter</taxon>
    </lineage>
</organism>
<evidence type="ECO:0000256" key="6">
    <source>
        <dbReference type="ARBA" id="ARBA00032089"/>
    </source>
</evidence>
<dbReference type="FunFam" id="2.40.10.350:FF:000006">
    <property type="entry name" value="Rod shape-determining protein MreC"/>
    <property type="match status" value="1"/>
</dbReference>
<keyword evidence="10" id="KW-1133">Transmembrane helix</keyword>
<evidence type="ECO:0000313" key="12">
    <source>
        <dbReference type="EMBL" id="ATQ43745.1"/>
    </source>
</evidence>
<protein>
    <recommendedName>
        <fullName evidence="3">Cell shape-determining protein MreC</fullName>
    </recommendedName>
    <alternativeName>
        <fullName evidence="6">Cell shape protein MreC</fullName>
    </alternativeName>
    <alternativeName>
        <fullName evidence="7">Rod shape-determining protein MreC</fullName>
    </alternativeName>
</protein>
<dbReference type="AlphaFoldDB" id="A0A2D2B0G4"/>
<dbReference type="PANTHER" id="PTHR34138:SF1">
    <property type="entry name" value="CELL SHAPE-DETERMINING PROTEIN MREC"/>
    <property type="match status" value="1"/>
</dbReference>
<dbReference type="GO" id="GO:0005886">
    <property type="term" value="C:plasma membrane"/>
    <property type="evidence" value="ECO:0007669"/>
    <property type="project" value="TreeGrafter"/>
</dbReference>
<accession>A0A2D2B0G4</accession>
<evidence type="ECO:0000256" key="10">
    <source>
        <dbReference type="SAM" id="Phobius"/>
    </source>
</evidence>
<proteinExistence type="inferred from homology"/>
<dbReference type="InterPro" id="IPR055342">
    <property type="entry name" value="MreC_beta-barrel_core"/>
</dbReference>
<feature type="transmembrane region" description="Helical" evidence="10">
    <location>
        <begin position="15"/>
        <end position="35"/>
    </location>
</feature>